<evidence type="ECO:0000256" key="6">
    <source>
        <dbReference type="ARBA" id="ARBA00023242"/>
    </source>
</evidence>
<dbReference type="Pfam" id="PF00096">
    <property type="entry name" value="zf-C2H2"/>
    <property type="match status" value="2"/>
</dbReference>
<accession>A0A081CJ33</accession>
<dbReference type="InterPro" id="IPR036236">
    <property type="entry name" value="Znf_C2H2_sf"/>
</dbReference>
<dbReference type="FunFam" id="3.30.160.60:FF:002485">
    <property type="entry name" value="Potential zinc finger protein"/>
    <property type="match status" value="1"/>
</dbReference>
<sequence length="751" mass="79686">MTSVLTNPRSHFSQPGMSNEPFRYQYADPARALAPSTPAVSSLGHTPFSTSPSSHPSSSSTLALAATTPATAMSSLPASSSDSAAASLPHTSSMGPSSSTSDPNTLYSAITATSHPTSRAFDSVMGAYGTSALGDVSASCPPEGPSFAATDFSADLAAATFAPIFGSGSTADLNTLDLSSEPLSFPVLPASLLDEAPEYEYSVHTRLNVFEASDYGADIPGFTFAEDGTPILDGATEYGLWSTGLGVDAGDVTTSSAFTYPDDDFAQDGSSKLDSQPRTADLHIPAYRNTLDLAAPRPDGSFVFTNDEALLAGSNATGLSNMHVSPSAGLADGAPPPSVLHPGPAAEHMQPQVSLQPQRLPLDADSMYESQAGPSRHGLQRSRDALSATTSPYGRGRPGLQPQRSFNNMAASAGFSPPGFNPELRRLSTGGNGTPARSGRDPVVPSQNIGRARLMSWQNGQSMPGESDWQSGFPDAGSSGMGTDGGFGNRGVHAMTDANGMPMQAGGMMPPSRSYSYGMHQSSSGFLPHQHGMNAHANDMINALGDAMDARIDVDGIAKCPYPNCNKTFAKNRSYNLKAHLRSHSQLKPFACAVCPRAFSRKHDLERHSRVHSGDKPYVCEICGKGFPRSDALRRHWRVEKECGDKAAALEASGGLGLDGYGHERSPEPQGHPFAQHMQQQQQQQQQSQGMYAHPLAHQMQAPPRPGGFAQMPQQQQQQQQPQPQLQQQQGFGGQQRWSDQQQQQQQLRRA</sequence>
<evidence type="ECO:0000313" key="8">
    <source>
        <dbReference type="Proteomes" id="UP000053758"/>
    </source>
</evidence>
<comment type="subcellular location">
    <subcellularLocation>
        <location evidence="1">Nucleus</location>
    </subcellularLocation>
</comment>
<keyword evidence="6" id="KW-0539">Nucleus</keyword>
<dbReference type="AlphaFoldDB" id="A0A081CJ33"/>
<dbReference type="PANTHER" id="PTHR24394:SF44">
    <property type="entry name" value="ZINC FINGER PROTEIN 271-LIKE"/>
    <property type="match status" value="1"/>
</dbReference>
<protein>
    <submittedName>
        <fullName evidence="7">Uncharacterized protein</fullName>
    </submittedName>
</protein>
<dbReference type="PROSITE" id="PS50157">
    <property type="entry name" value="ZINC_FINGER_C2H2_2"/>
    <property type="match status" value="2"/>
</dbReference>
<dbReference type="GO" id="GO:0005634">
    <property type="term" value="C:nucleus"/>
    <property type="evidence" value="ECO:0007669"/>
    <property type="project" value="UniProtKB-SubCell"/>
</dbReference>
<dbReference type="SUPFAM" id="SSF57667">
    <property type="entry name" value="beta-beta-alpha zinc fingers"/>
    <property type="match status" value="2"/>
</dbReference>
<name>A0A081CJ33_PSEA2</name>
<dbReference type="Gene3D" id="3.30.160.60">
    <property type="entry name" value="Classic Zinc Finger"/>
    <property type="match status" value="3"/>
</dbReference>
<reference evidence="8" key="1">
    <citation type="journal article" date="2014" name="Genome Announc.">
        <title>Draft Genome Sequence of the Yeast Pseudozyma antarctica Type Strain JCM10317, a Producer of the Glycolipid Biosurfactants, Mannosylerythritol Lipids.</title>
        <authorList>
            <person name="Saika A."/>
            <person name="Koike H."/>
            <person name="Hori T."/>
            <person name="Fukuoka T."/>
            <person name="Sato S."/>
            <person name="Habe H."/>
            <person name="Kitamoto D."/>
            <person name="Morita T."/>
        </authorList>
    </citation>
    <scope>NUCLEOTIDE SEQUENCE [LARGE SCALE GENOMIC DNA]</scope>
    <source>
        <strain evidence="8">JCM 10317</strain>
    </source>
</reference>
<organism evidence="7 8">
    <name type="scientific">Pseudozyma antarctica</name>
    <name type="common">Yeast</name>
    <name type="synonym">Candida antarctica</name>
    <dbReference type="NCBI Taxonomy" id="84753"/>
    <lineage>
        <taxon>Eukaryota</taxon>
        <taxon>Fungi</taxon>
        <taxon>Dikarya</taxon>
        <taxon>Basidiomycota</taxon>
        <taxon>Ustilaginomycotina</taxon>
        <taxon>Ustilaginomycetes</taxon>
        <taxon>Ustilaginales</taxon>
        <taxon>Ustilaginaceae</taxon>
        <taxon>Moesziomyces</taxon>
    </lineage>
</organism>
<keyword evidence="3" id="KW-0677">Repeat</keyword>
<dbReference type="Proteomes" id="UP000053758">
    <property type="component" value="Unassembled WGS sequence"/>
</dbReference>
<dbReference type="OrthoDB" id="8922241at2759"/>
<evidence type="ECO:0000256" key="4">
    <source>
        <dbReference type="ARBA" id="ARBA00022771"/>
    </source>
</evidence>
<evidence type="ECO:0000313" key="7">
    <source>
        <dbReference type="EMBL" id="GAK66679.1"/>
    </source>
</evidence>
<dbReference type="PANTHER" id="PTHR24394">
    <property type="entry name" value="ZINC FINGER PROTEIN"/>
    <property type="match status" value="1"/>
</dbReference>
<keyword evidence="4" id="KW-0863">Zinc-finger</keyword>
<keyword evidence="2" id="KW-0479">Metal-binding</keyword>
<gene>
    <name evidence="7" type="ORF">PAN0_014d4902</name>
</gene>
<dbReference type="GO" id="GO:0008270">
    <property type="term" value="F:zinc ion binding"/>
    <property type="evidence" value="ECO:0007669"/>
    <property type="project" value="UniProtKB-KW"/>
</dbReference>
<evidence type="ECO:0000256" key="5">
    <source>
        <dbReference type="ARBA" id="ARBA00022833"/>
    </source>
</evidence>
<dbReference type="HOGENOM" id="CLU_370448_0_0_1"/>
<dbReference type="RefSeq" id="XP_014655094.1">
    <property type="nucleotide sequence ID" value="XM_014799608.1"/>
</dbReference>
<dbReference type="GeneID" id="26305784"/>
<dbReference type="EMBL" id="DF830081">
    <property type="protein sequence ID" value="GAK66679.1"/>
    <property type="molecule type" value="Genomic_DNA"/>
</dbReference>
<proteinExistence type="predicted"/>
<evidence type="ECO:0000256" key="3">
    <source>
        <dbReference type="ARBA" id="ARBA00022737"/>
    </source>
</evidence>
<evidence type="ECO:0000256" key="1">
    <source>
        <dbReference type="ARBA" id="ARBA00004123"/>
    </source>
</evidence>
<dbReference type="PROSITE" id="PS00028">
    <property type="entry name" value="ZINC_FINGER_C2H2_1"/>
    <property type="match status" value="1"/>
</dbReference>
<dbReference type="InterPro" id="IPR013087">
    <property type="entry name" value="Znf_C2H2_type"/>
</dbReference>
<dbReference type="FunFam" id="3.30.160.60:FF:000843">
    <property type="entry name" value="Potential zinc finger protein"/>
    <property type="match status" value="1"/>
</dbReference>
<dbReference type="SMART" id="SM00355">
    <property type="entry name" value="ZnF_C2H2"/>
    <property type="match status" value="3"/>
</dbReference>
<keyword evidence="8" id="KW-1185">Reference proteome</keyword>
<evidence type="ECO:0000256" key="2">
    <source>
        <dbReference type="ARBA" id="ARBA00022723"/>
    </source>
</evidence>
<dbReference type="GO" id="GO:0000981">
    <property type="term" value="F:DNA-binding transcription factor activity, RNA polymerase II-specific"/>
    <property type="evidence" value="ECO:0007669"/>
    <property type="project" value="TreeGrafter"/>
</dbReference>
<keyword evidence="5" id="KW-0862">Zinc</keyword>